<sequence>MRYLPIKKFAVTILTAAMVTTPVFTPTRAEASLKMASWGVGRLSSSEKKMYDHLISELGRILKNGGSTKITFNSSSYKLHLTSGQDALNIWKKLYTYASNNHPELLCYQDLLSSKSSSVGVTLKNHKASSFTAYIAVDESYQGSGKDKEHTLSKSALTKLKAAEKEAARVISANSKKGIYDTIKAYADYIAGQVSYDQDAADGYRTNSSPWSLISVFDRDPSTNVVCEGYTKAFQYLMDNTTKFTNAGIVSKIVTSNAGGIGHMWNVVTIGGKNYIVDVTWYDKTTDSPSYKPQYILGGQSVVDNGDTFGEHTYDDDTREFYTNSELKLSDTSFDKTTEKALKVKIRNASQKKQSASSKQISSIKKKRGSITKISVGKRKLTISFKKVKVSGKTVKYQTAIKRSTAKKWNESYTSSTKKTFTKLKKGKTYWVSVRPYITVNGRKYFGKWSKTLTRKAK</sequence>
<keyword evidence="3" id="KW-1185">Reference proteome</keyword>
<protein>
    <recommendedName>
        <fullName evidence="1">Fibronectin type-III domain-containing protein</fullName>
    </recommendedName>
</protein>
<evidence type="ECO:0000313" key="2">
    <source>
        <dbReference type="EMBL" id="MQN01242.1"/>
    </source>
</evidence>
<dbReference type="EMBL" id="VOGC01000004">
    <property type="protein sequence ID" value="MQN01242.1"/>
    <property type="molecule type" value="Genomic_DNA"/>
</dbReference>
<comment type="caution">
    <text evidence="2">The sequence shown here is derived from an EMBL/GenBank/DDBJ whole genome shotgun (WGS) entry which is preliminary data.</text>
</comment>
<dbReference type="SUPFAM" id="SSF54001">
    <property type="entry name" value="Cysteine proteinases"/>
    <property type="match status" value="1"/>
</dbReference>
<dbReference type="Gene3D" id="2.60.40.10">
    <property type="entry name" value="Immunoglobulins"/>
    <property type="match status" value="1"/>
</dbReference>
<dbReference type="PROSITE" id="PS50853">
    <property type="entry name" value="FN3"/>
    <property type="match status" value="1"/>
</dbReference>
<dbReference type="AlphaFoldDB" id="A0A6N7IZP2"/>
<reference evidence="2" key="1">
    <citation type="journal article" date="2020" name="Appl. Environ. Microbiol.">
        <title>Medium-Chain Fatty Acid Synthesis by 'Candidatus Weimeria bifida' gen. nov., sp. nov., and 'Candidatus Pseudoramibacter fermentans' sp. nov.</title>
        <authorList>
            <person name="Scarborough M.J."/>
            <person name="Myers K.S."/>
            <person name="Donohue T.J."/>
            <person name="Noguera D.R."/>
        </authorList>
    </citation>
    <scope>NUCLEOTIDE SEQUENCE</scope>
    <source>
        <strain evidence="2">LCO1.1</strain>
    </source>
</reference>
<dbReference type="InterPro" id="IPR003961">
    <property type="entry name" value="FN3_dom"/>
</dbReference>
<gene>
    <name evidence="2" type="ORF">FRC54_04760</name>
</gene>
<dbReference type="InterPro" id="IPR013783">
    <property type="entry name" value="Ig-like_fold"/>
</dbReference>
<evidence type="ECO:0000313" key="3">
    <source>
        <dbReference type="Proteomes" id="UP000460257"/>
    </source>
</evidence>
<dbReference type="Proteomes" id="UP000460257">
    <property type="component" value="Unassembled WGS sequence"/>
</dbReference>
<name>A0A6N7IZP2_9FIRM</name>
<accession>A0A6N7IZP2</accession>
<organism evidence="2 3">
    <name type="scientific">Candidatus Weimeria bifida</name>
    <dbReference type="NCBI Taxonomy" id="2599074"/>
    <lineage>
        <taxon>Bacteria</taxon>
        <taxon>Bacillati</taxon>
        <taxon>Bacillota</taxon>
        <taxon>Clostridia</taxon>
        <taxon>Lachnospirales</taxon>
        <taxon>Lachnospiraceae</taxon>
        <taxon>Candidatus Weimeria</taxon>
    </lineage>
</organism>
<proteinExistence type="predicted"/>
<dbReference type="InterPro" id="IPR038765">
    <property type="entry name" value="Papain-like_cys_pep_sf"/>
</dbReference>
<feature type="domain" description="Fibronectin type-III" evidence="1">
    <location>
        <begin position="367"/>
        <end position="458"/>
    </location>
</feature>
<evidence type="ECO:0000259" key="1">
    <source>
        <dbReference type="PROSITE" id="PS50853"/>
    </source>
</evidence>